<dbReference type="Gene3D" id="2.180.10.10">
    <property type="entry name" value="RHS repeat-associated core"/>
    <property type="match status" value="1"/>
</dbReference>
<evidence type="ECO:0000313" key="1">
    <source>
        <dbReference type="EMBL" id="ARS35987.1"/>
    </source>
</evidence>
<accession>A0A1X9YSZ9</accession>
<dbReference type="STRING" id="709015.GCA_000472485_02295"/>
<proteinExistence type="predicted"/>
<dbReference type="Proteomes" id="UP000266292">
    <property type="component" value="Chromosome"/>
</dbReference>
<keyword evidence="2" id="KW-1185">Reference proteome</keyword>
<evidence type="ECO:0000313" key="2">
    <source>
        <dbReference type="Proteomes" id="UP000266292"/>
    </source>
</evidence>
<dbReference type="EMBL" id="CP021235">
    <property type="protein sequence ID" value="ARS35987.1"/>
    <property type="molecule type" value="Genomic_DNA"/>
</dbReference>
<protein>
    <recommendedName>
        <fullName evidence="3">Sugar-binding protein</fullName>
    </recommendedName>
</protein>
<dbReference type="OrthoDB" id="1439289at2"/>
<dbReference type="KEGG" id="pact:CA264_11370"/>
<reference evidence="2" key="1">
    <citation type="submission" date="2017-05" db="EMBL/GenBank/DDBJ databases">
        <authorList>
            <person name="Ray J."/>
            <person name="Price M."/>
            <person name="Deutschbauer A."/>
        </authorList>
    </citation>
    <scope>NUCLEOTIDE SEQUENCE [LARGE SCALE GENOMIC DNA]</scope>
    <source>
        <strain evidence="2">DSM 19842</strain>
    </source>
</reference>
<sequence length="252" mass="29080">MNEETTVHSGVPKQIVEVRTFYNSNGVEIKQDITEYDSLGLPTSLQVLDERKQVVSIATFKHDKVRRVVLEKSLNQLNVRFPSNKVRTTYEYDTLGHLLKIAYYNQEGTVVKEVHLKNNAIGLPTEFRLYEPPGNLIGVELGSYVPHENMALVSVANSKGEVMSIDTMMISFKDAHKFSYPSTSKYNAYGDVISSQSRWSNGSIHYKEYEYKYDSQGNWVEQRAYEVTHKKNGKKKRDLKSLFRRDMTYWKG</sequence>
<gene>
    <name evidence="1" type="ORF">CA264_11370</name>
</gene>
<evidence type="ECO:0008006" key="3">
    <source>
        <dbReference type="Google" id="ProtNLM"/>
    </source>
</evidence>
<name>A0A1X9YSZ9_9BACT</name>
<dbReference type="AlphaFoldDB" id="A0A1X9YSZ9"/>
<organism evidence="1 2">
    <name type="scientific">Pontibacter actiniarum</name>
    <dbReference type="NCBI Taxonomy" id="323450"/>
    <lineage>
        <taxon>Bacteria</taxon>
        <taxon>Pseudomonadati</taxon>
        <taxon>Bacteroidota</taxon>
        <taxon>Cytophagia</taxon>
        <taxon>Cytophagales</taxon>
        <taxon>Hymenobacteraceae</taxon>
        <taxon>Pontibacter</taxon>
    </lineage>
</organism>